<keyword evidence="1" id="KW-0812">Transmembrane</keyword>
<evidence type="ECO:0000313" key="2">
    <source>
        <dbReference type="EMBL" id="WEK12624.1"/>
    </source>
</evidence>
<keyword evidence="1" id="KW-1133">Transmembrane helix</keyword>
<evidence type="ECO:0000313" key="3">
    <source>
        <dbReference type="Proteomes" id="UP001213972"/>
    </source>
</evidence>
<dbReference type="EMBL" id="CP119321">
    <property type="protein sequence ID" value="WEK12624.1"/>
    <property type="molecule type" value="Genomic_DNA"/>
</dbReference>
<accession>A0AAJ5VYI6</accession>
<proteinExistence type="predicted"/>
<protein>
    <submittedName>
        <fullName evidence="2">Uncharacterized protein</fullName>
    </submittedName>
</protein>
<gene>
    <name evidence="2" type="ORF">P0Y48_09075</name>
</gene>
<feature type="transmembrane region" description="Helical" evidence="1">
    <location>
        <begin position="38"/>
        <end position="59"/>
    </location>
</feature>
<dbReference type="Proteomes" id="UP001213972">
    <property type="component" value="Chromosome"/>
</dbReference>
<dbReference type="AlphaFoldDB" id="A0AAJ5VYI6"/>
<name>A0AAJ5VYI6_9MICO</name>
<evidence type="ECO:0000256" key="1">
    <source>
        <dbReference type="SAM" id="Phobius"/>
    </source>
</evidence>
<sequence>MPETRRRPVADIAAFTALAVVALATNLSLSLWTDVVPLMRWLVTVAAGIVAAATTYAIVSRRRRSADS</sequence>
<keyword evidence="1" id="KW-0472">Membrane</keyword>
<feature type="transmembrane region" description="Helical" evidence="1">
    <location>
        <begin position="12"/>
        <end position="32"/>
    </location>
</feature>
<reference evidence="2" key="1">
    <citation type="submission" date="2023-03" db="EMBL/GenBank/DDBJ databases">
        <title>Andean soil-derived lignocellulolytic bacterial consortium as a source of novel taxa and putative plastic-active enzymes.</title>
        <authorList>
            <person name="Diaz-Garcia L."/>
            <person name="Chuvochina M."/>
            <person name="Feuerriegel G."/>
            <person name="Bunk B."/>
            <person name="Sproer C."/>
            <person name="Streit W.R."/>
            <person name="Rodriguez L.M."/>
            <person name="Overmann J."/>
            <person name="Jimenez D.J."/>
        </authorList>
    </citation>
    <scope>NUCLEOTIDE SEQUENCE</scope>
    <source>
        <strain evidence="2">MAG 4610</strain>
    </source>
</reference>
<organism evidence="2 3">
    <name type="scientific">Candidatus Microbacterium phytovorans</name>
    <dbReference type="NCBI Taxonomy" id="3121374"/>
    <lineage>
        <taxon>Bacteria</taxon>
        <taxon>Bacillati</taxon>
        <taxon>Actinomycetota</taxon>
        <taxon>Actinomycetes</taxon>
        <taxon>Micrococcales</taxon>
        <taxon>Microbacteriaceae</taxon>
        <taxon>Microbacterium</taxon>
    </lineage>
</organism>